<sequence>MSVNIIDVGVSRILGAREDQEDRYITLTPGSIKSRKDLALFAVYDGHGGTATVNHVAEHLHTHLEHHLSNPKASNTAEYKHAIQLALKAVDRELDRDNLDGGSTVSLVLVDTKQNLLIQANLGDSHVFFADHEPQSPQSLSPQSPSRADSGTSSLGWNVEALSVEHAPDSPLEKRRIEDAGGEINYRSGIARIGGVSMSRALGDLDYKKPRVNRLAGHDLSDLAGVETGLAPGRTAIHDLVSNKAHFTVRTLHGQSLILLASDGVGSAKEAEECTRLAVDGWQSGKEAKQIADELTSREGNMKGADNCTVLVVVLDTESKGRRSIDGGRRSMDVGVEGSGSRRRRRSTKPTLAALALIRESAFTKNLSLSLFHIILSPLLPKPHTICFYSRMAKDQDYEAAVEKGTKLLQMLIKKTKKSTESAFKHTKELAQHGYYLETNQTSFEIEYTAKALRDLNVNHKMMYDGGENVRTHHQYGVYTAETDGYTVPQTIRGYFSQVSNPSAGVLIADTNLSPSHATAFDGAEDEEDIDLPLLRHSSDVAFLQYLSSFHSPLVQPISLNYIFRIQIQNSGTLEFKWCGTMLLLFSLDGQIRVVADVDEEGQMKDALLFRLMNSGEACWWQGTEARRTPQNPAMFLSSASSLVGLVLISLSPTATWADYTSDSEVPSATIDTGVIIGKSTSLPYALGPVHQYLGVPFASPPERFSPPQAAVPFQEPVNATEFKPACIQQFRYPLSSSQFTQAVFNNPPPEESEDCLYLNVYAPATPRGGTGRAVMFWIYGGSLQFGNAGQDTYDGSSFAAYEDVIVVTTNYRTNVFGFPASPELPLAARNLGFLDQRFALDWVQRNIHAFGGDASKVTIFGESAGAFSIDALLTSFPKGGSPPFRAAILQSGQYSYRVAPQTSSIPAWNNLTATLGCPGTYGSNLTCVRAANATTVRNIINQNSLVFNPVADNTTLVSNPAARRLSGDIAHIPVLGGTNAQEGRVFQVGQTNLTAYLQATFGILAPALIPEIEAAYPIGSNGLTNDYDVISQISTEITFQCPQALWANATASVGIPAWRYYYNASFINTQAYPQLGAYHASEIPLVFRTYERANTTTQEYALAQFMQSTWARFAKNPYAGPGWNAIGTGAEGSVLVGAYDLVMGGLYQDQNATVIEGDWSLGVLGDVGNVRGSGVTVLPQSGLDYRCSLFRPIFEAIVGAQGIPNL</sequence>
<evidence type="ECO:0000256" key="5">
    <source>
        <dbReference type="ARBA" id="ARBA00022912"/>
    </source>
</evidence>
<feature type="domain" description="PPM-type phosphatase" evidence="8">
    <location>
        <begin position="7"/>
        <end position="315"/>
    </location>
</feature>
<dbReference type="InterPro" id="IPR036457">
    <property type="entry name" value="PPM-type-like_dom_sf"/>
</dbReference>
<name>A0A8H7BIY7_9PLEO</name>
<dbReference type="SMART" id="SM00332">
    <property type="entry name" value="PP2Cc"/>
    <property type="match status" value="1"/>
</dbReference>
<evidence type="ECO:0000256" key="4">
    <source>
        <dbReference type="ARBA" id="ARBA00022801"/>
    </source>
</evidence>
<dbReference type="InterPro" id="IPR019826">
    <property type="entry name" value="Carboxylesterase_B_AS"/>
</dbReference>
<evidence type="ECO:0000259" key="8">
    <source>
        <dbReference type="PROSITE" id="PS51746"/>
    </source>
</evidence>
<comment type="caution">
    <text evidence="9">The sequence shown here is derived from an EMBL/GenBank/DDBJ whole genome shotgun (WGS) entry which is preliminary data.</text>
</comment>
<dbReference type="InterPro" id="IPR001932">
    <property type="entry name" value="PPM-type_phosphatase-like_dom"/>
</dbReference>
<keyword evidence="3" id="KW-0479">Metal-binding</keyword>
<feature type="region of interest" description="Disordered" evidence="7">
    <location>
        <begin position="129"/>
        <end position="154"/>
    </location>
</feature>
<evidence type="ECO:0000256" key="6">
    <source>
        <dbReference type="RuleBase" id="RU003465"/>
    </source>
</evidence>
<feature type="region of interest" description="Disordered" evidence="7">
    <location>
        <begin position="323"/>
        <end position="347"/>
    </location>
</feature>
<dbReference type="InterPro" id="IPR002018">
    <property type="entry name" value="CarbesteraseB"/>
</dbReference>
<dbReference type="PROSITE" id="PS00941">
    <property type="entry name" value="CARBOXYLESTERASE_B_2"/>
    <property type="match status" value="1"/>
</dbReference>
<dbReference type="InterPro" id="IPR050654">
    <property type="entry name" value="AChE-related_enzymes"/>
</dbReference>
<evidence type="ECO:0000313" key="9">
    <source>
        <dbReference type="EMBL" id="KAF7680351.1"/>
    </source>
</evidence>
<accession>A0A8H7BIY7</accession>
<dbReference type="PROSITE" id="PS01032">
    <property type="entry name" value="PPM_1"/>
    <property type="match status" value="1"/>
</dbReference>
<keyword evidence="10" id="KW-1185">Reference proteome</keyword>
<evidence type="ECO:0000256" key="7">
    <source>
        <dbReference type="SAM" id="MobiDB-lite"/>
    </source>
</evidence>
<dbReference type="Proteomes" id="UP000596902">
    <property type="component" value="Unassembled WGS sequence"/>
</dbReference>
<dbReference type="SUPFAM" id="SSF53474">
    <property type="entry name" value="alpha/beta-Hydrolases"/>
    <property type="match status" value="1"/>
</dbReference>
<dbReference type="InterPro" id="IPR000222">
    <property type="entry name" value="PP2C_BS"/>
</dbReference>
<evidence type="ECO:0000256" key="1">
    <source>
        <dbReference type="ARBA" id="ARBA00004685"/>
    </source>
</evidence>
<proteinExistence type="inferred from homology"/>
<evidence type="ECO:0000256" key="2">
    <source>
        <dbReference type="ARBA" id="ARBA00005964"/>
    </source>
</evidence>
<dbReference type="Pfam" id="PF00481">
    <property type="entry name" value="PP2C"/>
    <property type="match status" value="1"/>
</dbReference>
<dbReference type="RefSeq" id="XP_038790341.1">
    <property type="nucleotide sequence ID" value="XM_038927049.1"/>
</dbReference>
<comment type="pathway">
    <text evidence="1">Mycotoxin biosynthesis.</text>
</comment>
<dbReference type="InterPro" id="IPR029058">
    <property type="entry name" value="AB_hydrolase_fold"/>
</dbReference>
<keyword evidence="4 6" id="KW-0378">Hydrolase</keyword>
<dbReference type="GO" id="GO:0052689">
    <property type="term" value="F:carboxylic ester hydrolase activity"/>
    <property type="evidence" value="ECO:0007669"/>
    <property type="project" value="TreeGrafter"/>
</dbReference>
<dbReference type="PANTHER" id="PTHR43918">
    <property type="entry name" value="ACETYLCHOLINESTERASE"/>
    <property type="match status" value="1"/>
</dbReference>
<dbReference type="CDD" id="cd00143">
    <property type="entry name" value="PP2Cc"/>
    <property type="match status" value="1"/>
</dbReference>
<dbReference type="Gene3D" id="3.40.50.1820">
    <property type="entry name" value="alpha/beta hydrolase"/>
    <property type="match status" value="1"/>
</dbReference>
<dbReference type="GeneID" id="62200227"/>
<keyword evidence="5 6" id="KW-0904">Protein phosphatase</keyword>
<dbReference type="AlphaFoldDB" id="A0A8H7BIY7"/>
<dbReference type="GO" id="GO:0004721">
    <property type="term" value="F:phosphoprotein phosphatase activity"/>
    <property type="evidence" value="ECO:0007669"/>
    <property type="project" value="UniProtKB-KW"/>
</dbReference>
<gene>
    <name evidence="9" type="ORF">GT037_002002</name>
</gene>
<dbReference type="InterPro" id="IPR019819">
    <property type="entry name" value="Carboxylesterase_B_CS"/>
</dbReference>
<dbReference type="PANTHER" id="PTHR43918:SF4">
    <property type="entry name" value="CARBOXYLIC ESTER HYDROLASE"/>
    <property type="match status" value="1"/>
</dbReference>
<dbReference type="PROSITE" id="PS00122">
    <property type="entry name" value="CARBOXYLESTERASE_B_1"/>
    <property type="match status" value="1"/>
</dbReference>
<dbReference type="PROSITE" id="PS51746">
    <property type="entry name" value="PPM_2"/>
    <property type="match status" value="1"/>
</dbReference>
<protein>
    <recommendedName>
        <fullName evidence="8">PPM-type phosphatase domain-containing protein</fullName>
    </recommendedName>
</protein>
<dbReference type="Pfam" id="PF00135">
    <property type="entry name" value="COesterase"/>
    <property type="match status" value="1"/>
</dbReference>
<reference evidence="9" key="1">
    <citation type="submission" date="2020-01" db="EMBL/GenBank/DDBJ databases">
        <authorList>
            <person name="Feng Z.H.Z."/>
        </authorList>
    </citation>
    <scope>NUCLEOTIDE SEQUENCE</scope>
    <source>
        <strain evidence="9">CBS107.38</strain>
    </source>
</reference>
<reference evidence="9" key="2">
    <citation type="submission" date="2020-08" db="EMBL/GenBank/DDBJ databases">
        <title>Draft Genome Sequence of Cumin Blight Pathogen Alternaria burnsii.</title>
        <authorList>
            <person name="Feng Z."/>
        </authorList>
    </citation>
    <scope>NUCLEOTIDE SEQUENCE</scope>
    <source>
        <strain evidence="9">CBS107.38</strain>
    </source>
</reference>
<dbReference type="Gene3D" id="3.60.40.10">
    <property type="entry name" value="PPM-type phosphatase domain"/>
    <property type="match status" value="1"/>
</dbReference>
<organism evidence="9 10">
    <name type="scientific">Alternaria burnsii</name>
    <dbReference type="NCBI Taxonomy" id="1187904"/>
    <lineage>
        <taxon>Eukaryota</taxon>
        <taxon>Fungi</taxon>
        <taxon>Dikarya</taxon>
        <taxon>Ascomycota</taxon>
        <taxon>Pezizomycotina</taxon>
        <taxon>Dothideomycetes</taxon>
        <taxon>Pleosporomycetidae</taxon>
        <taxon>Pleosporales</taxon>
        <taxon>Pleosporineae</taxon>
        <taxon>Pleosporaceae</taxon>
        <taxon>Alternaria</taxon>
        <taxon>Alternaria sect. Alternaria</taxon>
    </lineage>
</organism>
<comment type="similarity">
    <text evidence="6">Belongs to the PP2C family.</text>
</comment>
<dbReference type="EMBL" id="JAAABM010000002">
    <property type="protein sequence ID" value="KAF7680351.1"/>
    <property type="molecule type" value="Genomic_DNA"/>
</dbReference>
<feature type="compositionally biased region" description="Basic and acidic residues" evidence="7">
    <location>
        <begin position="323"/>
        <end position="332"/>
    </location>
</feature>
<feature type="compositionally biased region" description="Low complexity" evidence="7">
    <location>
        <begin position="135"/>
        <end position="146"/>
    </location>
</feature>
<dbReference type="GO" id="GO:0046872">
    <property type="term" value="F:metal ion binding"/>
    <property type="evidence" value="ECO:0007669"/>
    <property type="project" value="UniProtKB-KW"/>
</dbReference>
<comment type="similarity">
    <text evidence="2">Belongs to the type-B carboxylesterase/lipase family.</text>
</comment>
<evidence type="ECO:0000313" key="10">
    <source>
        <dbReference type="Proteomes" id="UP000596902"/>
    </source>
</evidence>
<dbReference type="SUPFAM" id="SSF81606">
    <property type="entry name" value="PP2C-like"/>
    <property type="match status" value="1"/>
</dbReference>
<evidence type="ECO:0000256" key="3">
    <source>
        <dbReference type="ARBA" id="ARBA00022723"/>
    </source>
</evidence>